<organism evidence="2 3">
    <name type="scientific">Prunus dulcis</name>
    <name type="common">Almond</name>
    <name type="synonym">Amygdalus dulcis</name>
    <dbReference type="NCBI Taxonomy" id="3755"/>
    <lineage>
        <taxon>Eukaryota</taxon>
        <taxon>Viridiplantae</taxon>
        <taxon>Streptophyta</taxon>
        <taxon>Embryophyta</taxon>
        <taxon>Tracheophyta</taxon>
        <taxon>Spermatophyta</taxon>
        <taxon>Magnoliopsida</taxon>
        <taxon>eudicotyledons</taxon>
        <taxon>Gunneridae</taxon>
        <taxon>Pentapetalae</taxon>
        <taxon>rosids</taxon>
        <taxon>fabids</taxon>
        <taxon>Rosales</taxon>
        <taxon>Rosaceae</taxon>
        <taxon>Amygdaloideae</taxon>
        <taxon>Amygdaleae</taxon>
        <taxon>Prunus</taxon>
    </lineage>
</organism>
<evidence type="ECO:0000313" key="2">
    <source>
        <dbReference type="EMBL" id="KAI5338237.1"/>
    </source>
</evidence>
<dbReference type="EMBL" id="JAJFAZ020000003">
    <property type="protein sequence ID" value="KAI5338237.1"/>
    <property type="molecule type" value="Genomic_DNA"/>
</dbReference>
<dbReference type="GO" id="GO:0004523">
    <property type="term" value="F:RNA-DNA hybrid ribonuclease activity"/>
    <property type="evidence" value="ECO:0007669"/>
    <property type="project" value="InterPro"/>
</dbReference>
<feature type="domain" description="RNase H type-1" evidence="1">
    <location>
        <begin position="172"/>
        <end position="274"/>
    </location>
</feature>
<reference evidence="2 3" key="1">
    <citation type="journal article" date="2022" name="G3 (Bethesda)">
        <title>Whole-genome sequence and methylome profiling of the almond [Prunus dulcis (Mill.) D.A. Webb] cultivar 'Nonpareil'.</title>
        <authorList>
            <person name="D'Amico-Willman K.M."/>
            <person name="Ouma W.Z."/>
            <person name="Meulia T."/>
            <person name="Sideli G.M."/>
            <person name="Gradziel T.M."/>
            <person name="Fresnedo-Ramirez J."/>
        </authorList>
    </citation>
    <scope>NUCLEOTIDE SEQUENCE [LARGE SCALE GENOMIC DNA]</scope>
    <source>
        <strain evidence="2">Clone GOH B32 T37-40</strain>
    </source>
</reference>
<dbReference type="GO" id="GO:0003676">
    <property type="term" value="F:nucleic acid binding"/>
    <property type="evidence" value="ECO:0007669"/>
    <property type="project" value="InterPro"/>
</dbReference>
<name>A0AAD4W9Z4_PRUDU</name>
<protein>
    <recommendedName>
        <fullName evidence="1">RNase H type-1 domain-containing protein</fullName>
    </recommendedName>
</protein>
<dbReference type="Proteomes" id="UP001054821">
    <property type="component" value="Chromosome 3"/>
</dbReference>
<sequence length="274" mass="31203">MSCFRMPTGMCKELHGLMAKFWWSKSKNMRARIFKARYFPHCNFLDAGLGYRPSLIWSSLIWGKDLLKAGLRWRVGNGEDIHVYQDRWVPLPMNFKIISSSQFDASVKVCEWFDATRQWDEELLKGRNLESVSVFNKALAYQTEFYSVNLAHICSHSRQEPNQSSVNWHAPLDGQYKINVDGAAKLAGLMLEVGAVIRNGNREFMAACSRQVVGHFSAQAMELTAAKEGLQFAYDLGFHDIVLEMDAQGAVDRINSNEECFEAEGNLVEDIKEM</sequence>
<dbReference type="InterPro" id="IPR044730">
    <property type="entry name" value="RNase_H-like_dom_plant"/>
</dbReference>
<dbReference type="PANTHER" id="PTHR47723">
    <property type="entry name" value="OS05G0353850 PROTEIN"/>
    <property type="match status" value="1"/>
</dbReference>
<keyword evidence="3" id="KW-1185">Reference proteome</keyword>
<dbReference type="InterPro" id="IPR053151">
    <property type="entry name" value="RNase_H-like"/>
</dbReference>
<dbReference type="CDD" id="cd06222">
    <property type="entry name" value="RNase_H_like"/>
    <property type="match status" value="1"/>
</dbReference>
<evidence type="ECO:0000259" key="1">
    <source>
        <dbReference type="PROSITE" id="PS50879"/>
    </source>
</evidence>
<dbReference type="SUPFAM" id="SSF53098">
    <property type="entry name" value="Ribonuclease H-like"/>
    <property type="match status" value="1"/>
</dbReference>
<comment type="caution">
    <text evidence="2">The sequence shown here is derived from an EMBL/GenBank/DDBJ whole genome shotgun (WGS) entry which is preliminary data.</text>
</comment>
<gene>
    <name evidence="2" type="ORF">L3X38_017508</name>
</gene>
<dbReference type="InterPro" id="IPR036397">
    <property type="entry name" value="RNaseH_sf"/>
</dbReference>
<dbReference type="PROSITE" id="PS50879">
    <property type="entry name" value="RNASE_H_1"/>
    <property type="match status" value="1"/>
</dbReference>
<dbReference type="InterPro" id="IPR012337">
    <property type="entry name" value="RNaseH-like_sf"/>
</dbReference>
<proteinExistence type="predicted"/>
<dbReference type="PANTHER" id="PTHR47723:SF19">
    <property type="entry name" value="POLYNUCLEOTIDYL TRANSFERASE, RIBONUCLEASE H-LIKE SUPERFAMILY PROTEIN"/>
    <property type="match status" value="1"/>
</dbReference>
<dbReference type="InterPro" id="IPR002156">
    <property type="entry name" value="RNaseH_domain"/>
</dbReference>
<accession>A0AAD4W9Z4</accession>
<dbReference type="Pfam" id="PF13456">
    <property type="entry name" value="RVT_3"/>
    <property type="match status" value="1"/>
</dbReference>
<dbReference type="Gene3D" id="3.30.420.10">
    <property type="entry name" value="Ribonuclease H-like superfamily/Ribonuclease H"/>
    <property type="match status" value="1"/>
</dbReference>
<evidence type="ECO:0000313" key="3">
    <source>
        <dbReference type="Proteomes" id="UP001054821"/>
    </source>
</evidence>
<dbReference type="AlphaFoldDB" id="A0AAD4W9Z4"/>